<evidence type="ECO:0000313" key="2">
    <source>
        <dbReference type="Proteomes" id="UP000280434"/>
    </source>
</evidence>
<dbReference type="NCBIfam" id="TIGR01731">
    <property type="entry name" value="fil_hemag_20aa"/>
    <property type="match status" value="7"/>
</dbReference>
<feature type="non-terminal residue" evidence="1">
    <location>
        <position position="1"/>
    </location>
</feature>
<proteinExistence type="predicted"/>
<keyword evidence="2" id="KW-1185">Reference proteome</keyword>
<accession>A0A494WXJ6</accession>
<reference evidence="1 2" key="1">
    <citation type="submission" date="2018-10" db="EMBL/GenBank/DDBJ databases">
        <title>Paraburkholderia sp. 7MK8-2, isolated from soil.</title>
        <authorList>
            <person name="Gao Z.-H."/>
            <person name="Qiu L.-H."/>
        </authorList>
    </citation>
    <scope>NUCLEOTIDE SEQUENCE [LARGE SCALE GENOMIC DNA]</scope>
    <source>
        <strain evidence="1 2">7MK8-2</strain>
    </source>
</reference>
<sequence>TDLTNHGGKITQYGASPMTISVSNRFDNSVGGTLQTNSTDLTLAPGTLVNDGGAITHAGTGTLTLAPSSGTGAISNVAGKITSAGQIGANAGSLNNAQGVLAAKRDITATAAGEVNNVQGQMRALSSLSLHNGGTLTNTSGRIQSGTGASNGADTLDVQSASIDNSVGLIGNLGAGATTVQGGSELVNRNGTVTGNGEVTVVASSITNTQGGQLSGSNLKVLGDTLDNSGGTIGNVANGDVKVTTTGAITNTNGRIGATHDLSVNASTLTGGGTYSAANDVAMNLQGNFAATPDVQFNAGHDLAFTLSGTFTNSTGLQAVNNLSVDAGDIVNSGSIAAGNLLRTHSNTLTNTGAMVGGSVSLAADSTLSNLGPTALIGASDSNGTLELLSHDIENRDDTTATDTQAQTAIVGLGKVILAGGKDANGNYTNAALIRNQSALIQSGGDMALHADQVTNTRRAMKTSGYTRNVDPALLEQ</sequence>
<dbReference type="AlphaFoldDB" id="A0A494WXJ6"/>
<protein>
    <submittedName>
        <fullName evidence="1">Hemagglutinin</fullName>
    </submittedName>
</protein>
<dbReference type="Proteomes" id="UP000280434">
    <property type="component" value="Unassembled WGS sequence"/>
</dbReference>
<evidence type="ECO:0000313" key="1">
    <source>
        <dbReference type="EMBL" id="RKP43255.1"/>
    </source>
</evidence>
<name>A0A494WXJ6_9BURK</name>
<gene>
    <name evidence="1" type="ORF">D7S89_27055</name>
</gene>
<comment type="caution">
    <text evidence="1">The sequence shown here is derived from an EMBL/GenBank/DDBJ whole genome shotgun (WGS) entry which is preliminary data.</text>
</comment>
<dbReference type="RefSeq" id="WP_425470926.1">
    <property type="nucleotide sequence ID" value="NZ_RBZV01000033.1"/>
</dbReference>
<dbReference type="EMBL" id="RBZV01000033">
    <property type="protein sequence ID" value="RKP43255.1"/>
    <property type="molecule type" value="Genomic_DNA"/>
</dbReference>
<dbReference type="InterPro" id="IPR010069">
    <property type="entry name" value="CdiA_FHA1_rpt"/>
</dbReference>
<feature type="non-terminal residue" evidence="1">
    <location>
        <position position="477"/>
    </location>
</feature>
<organism evidence="1 2">
    <name type="scientific">Trinickia fusca</name>
    <dbReference type="NCBI Taxonomy" id="2419777"/>
    <lineage>
        <taxon>Bacteria</taxon>
        <taxon>Pseudomonadati</taxon>
        <taxon>Pseudomonadota</taxon>
        <taxon>Betaproteobacteria</taxon>
        <taxon>Burkholderiales</taxon>
        <taxon>Burkholderiaceae</taxon>
        <taxon>Trinickia</taxon>
    </lineage>
</organism>